<reference evidence="1 2" key="1">
    <citation type="journal article" date="2013" name="Genome Announc.">
        <title>Genome sequences for three denitrifying bacterial strains isolated from a uranium- and nitrate-contaminated subsurface environment.</title>
        <authorList>
            <person name="Venkatramanan R."/>
            <person name="Prakash O."/>
            <person name="Woyke T."/>
            <person name="Chain P."/>
            <person name="Goodwin L.A."/>
            <person name="Watson D."/>
            <person name="Brooks S."/>
            <person name="Kostka J.E."/>
            <person name="Green S.J."/>
        </authorList>
    </citation>
    <scope>NUCLEOTIDE SEQUENCE [LARGE SCALE GENOMIC DNA]</scope>
    <source>
        <strain evidence="1 2">1NES1</strain>
    </source>
</reference>
<dbReference type="HOGENOM" id="CLU_2450586_0_0_5"/>
<organism evidence="1 2">
    <name type="scientific">Hyphomicrobium denitrificans 1NES1</name>
    <dbReference type="NCBI Taxonomy" id="670307"/>
    <lineage>
        <taxon>Bacteria</taxon>
        <taxon>Pseudomonadati</taxon>
        <taxon>Pseudomonadota</taxon>
        <taxon>Alphaproteobacteria</taxon>
        <taxon>Hyphomicrobiales</taxon>
        <taxon>Hyphomicrobiaceae</taxon>
        <taxon>Hyphomicrobium</taxon>
    </lineage>
</organism>
<name>N0B1D5_9HYPH</name>
<keyword evidence="2" id="KW-1185">Reference proteome</keyword>
<evidence type="ECO:0000313" key="1">
    <source>
        <dbReference type="EMBL" id="AGK57299.1"/>
    </source>
</evidence>
<sequence>MGGRFFLVDDAAADLHERVWGPVVNGVATGGGGPIASGTFGGMVARAIQMPRERWADLSISVDHHAAGGKTWLEFADIQEVFKRADFPK</sequence>
<protein>
    <submittedName>
        <fullName evidence="1">Uncharacterized protein</fullName>
    </submittedName>
</protein>
<evidence type="ECO:0000313" key="2">
    <source>
        <dbReference type="Proteomes" id="UP000005952"/>
    </source>
</evidence>
<dbReference type="Proteomes" id="UP000005952">
    <property type="component" value="Chromosome"/>
</dbReference>
<accession>N0B1D5</accession>
<gene>
    <name evidence="1" type="ORF">HYPDE_28098</name>
</gene>
<proteinExistence type="predicted"/>
<dbReference type="EMBL" id="CP005587">
    <property type="protein sequence ID" value="AGK57299.1"/>
    <property type="molecule type" value="Genomic_DNA"/>
</dbReference>
<dbReference type="KEGG" id="hdt:HYPDE_28098"/>
<dbReference type="AlphaFoldDB" id="N0B1D5"/>